<keyword evidence="9 18" id="KW-0479">Metal-binding</keyword>
<sequence precursor="true">MVSVPARNQSRLAALLMLAAPLALAVLGVAGCGSQSDAPSPSTPARNSSAPNPAGPSANAPVGVVSFTGPTMGTRYSVKVVIDDADERLEELQHRVDERLVEINKRMSTYDPRSELSRFNQSDSEDWFEVSAETAKVVAYALEIAAATGGQFDPTVGPVVNLWGFGPDGRRSEPPTDDEVAAALARIGYQSVEARQEPPALKKSRPDIYVDLSAIAKGYGVDAVSELLTELGAAASMVEIGGEVVCRGRKPDGSSWKIGVEKPDESGRVLQTVLDIDDHAIATSGDYRNFFEDHGERFSHTINPATGRPVTHRLATVSVQAPSCMRADALATALLVMGGDEGYNWASENGVAAMFIERTDDGSKERSTAEWRGPRNRGE</sequence>
<evidence type="ECO:0000256" key="13">
    <source>
        <dbReference type="ARBA" id="ARBA00023136"/>
    </source>
</evidence>
<evidence type="ECO:0000256" key="15">
    <source>
        <dbReference type="ARBA" id="ARBA00023288"/>
    </source>
</evidence>
<accession>A0A5C5XZA2</accession>
<dbReference type="GO" id="GO:0005886">
    <property type="term" value="C:plasma membrane"/>
    <property type="evidence" value="ECO:0007669"/>
    <property type="project" value="UniProtKB-SubCell"/>
</dbReference>
<evidence type="ECO:0000256" key="6">
    <source>
        <dbReference type="ARBA" id="ARBA00022519"/>
    </source>
</evidence>
<dbReference type="AlphaFoldDB" id="A0A5C5XZA2"/>
<keyword evidence="11 18" id="KW-0274">FAD</keyword>
<dbReference type="PANTHER" id="PTHR30040">
    <property type="entry name" value="THIAMINE BIOSYNTHESIS LIPOPROTEIN APBE"/>
    <property type="match status" value="1"/>
</dbReference>
<dbReference type="Proteomes" id="UP000318478">
    <property type="component" value="Unassembled WGS sequence"/>
</dbReference>
<comment type="function">
    <text evidence="18">Flavin transferase that catalyzes the transfer of the FMN moiety of FAD and its covalent binding to the hydroxyl group of a threonine residue in a target flavoprotein.</text>
</comment>
<evidence type="ECO:0000256" key="12">
    <source>
        <dbReference type="ARBA" id="ARBA00022842"/>
    </source>
</evidence>
<proteinExistence type="inferred from homology"/>
<name>A0A5C5XZA2_9BACT</name>
<evidence type="ECO:0000256" key="14">
    <source>
        <dbReference type="ARBA" id="ARBA00023139"/>
    </source>
</evidence>
<dbReference type="EMBL" id="SJPO01000012">
    <property type="protein sequence ID" value="TWT67613.1"/>
    <property type="molecule type" value="Genomic_DNA"/>
</dbReference>
<keyword evidence="14" id="KW-0564">Palmitate</keyword>
<evidence type="ECO:0000256" key="19">
    <source>
        <dbReference type="SAM" id="MobiDB-lite"/>
    </source>
</evidence>
<evidence type="ECO:0000256" key="9">
    <source>
        <dbReference type="ARBA" id="ARBA00022723"/>
    </source>
</evidence>
<keyword evidence="6 18" id="KW-0997">Cell inner membrane</keyword>
<evidence type="ECO:0000256" key="17">
    <source>
        <dbReference type="ARBA" id="ARBA00060485"/>
    </source>
</evidence>
<dbReference type="InterPro" id="IPR024932">
    <property type="entry name" value="ApbE"/>
</dbReference>
<evidence type="ECO:0000256" key="5">
    <source>
        <dbReference type="ARBA" id="ARBA00022475"/>
    </source>
</evidence>
<comment type="cofactor">
    <cofactor evidence="1 18">
        <name>Mg(2+)</name>
        <dbReference type="ChEBI" id="CHEBI:18420"/>
    </cofactor>
</comment>
<dbReference type="GO" id="GO:0046872">
    <property type="term" value="F:metal ion binding"/>
    <property type="evidence" value="ECO:0007669"/>
    <property type="project" value="UniProtKB-UniRule"/>
</dbReference>
<feature type="region of interest" description="Disordered" evidence="19">
    <location>
        <begin position="33"/>
        <end position="62"/>
    </location>
</feature>
<evidence type="ECO:0000256" key="7">
    <source>
        <dbReference type="ARBA" id="ARBA00022630"/>
    </source>
</evidence>
<evidence type="ECO:0000256" key="8">
    <source>
        <dbReference type="ARBA" id="ARBA00022679"/>
    </source>
</evidence>
<comment type="catalytic activity">
    <reaction evidence="16 18">
        <text>L-threonyl-[protein] + FAD = FMN-L-threonyl-[protein] + AMP + H(+)</text>
        <dbReference type="Rhea" id="RHEA:36847"/>
        <dbReference type="Rhea" id="RHEA-COMP:11060"/>
        <dbReference type="Rhea" id="RHEA-COMP:11061"/>
        <dbReference type="ChEBI" id="CHEBI:15378"/>
        <dbReference type="ChEBI" id="CHEBI:30013"/>
        <dbReference type="ChEBI" id="CHEBI:57692"/>
        <dbReference type="ChEBI" id="CHEBI:74257"/>
        <dbReference type="ChEBI" id="CHEBI:456215"/>
        <dbReference type="EC" id="2.7.1.180"/>
    </reaction>
</comment>
<reference evidence="20 21" key="1">
    <citation type="submission" date="2019-02" db="EMBL/GenBank/DDBJ databases">
        <title>Deep-cultivation of Planctomycetes and their phenomic and genomic characterization uncovers novel biology.</title>
        <authorList>
            <person name="Wiegand S."/>
            <person name="Jogler M."/>
            <person name="Boedeker C."/>
            <person name="Pinto D."/>
            <person name="Vollmers J."/>
            <person name="Rivas-Marin E."/>
            <person name="Kohn T."/>
            <person name="Peeters S.H."/>
            <person name="Heuer A."/>
            <person name="Rast P."/>
            <person name="Oberbeckmann S."/>
            <person name="Bunk B."/>
            <person name="Jeske O."/>
            <person name="Meyerdierks A."/>
            <person name="Storesund J.E."/>
            <person name="Kallscheuer N."/>
            <person name="Luecker S."/>
            <person name="Lage O.M."/>
            <person name="Pohl T."/>
            <person name="Merkel B.J."/>
            <person name="Hornburger P."/>
            <person name="Mueller R.-W."/>
            <person name="Bruemmer F."/>
            <person name="Labrenz M."/>
            <person name="Spormann A.M."/>
            <person name="Op Den Camp H."/>
            <person name="Overmann J."/>
            <person name="Amann R."/>
            <person name="Jetten M.S.M."/>
            <person name="Mascher T."/>
            <person name="Medema M.H."/>
            <person name="Devos D.P."/>
            <person name="Kaster A.-K."/>
            <person name="Ovreas L."/>
            <person name="Rohde M."/>
            <person name="Galperin M.Y."/>
            <person name="Jogler C."/>
        </authorList>
    </citation>
    <scope>NUCLEOTIDE SEQUENCE [LARGE SCALE GENOMIC DNA]</scope>
    <source>
        <strain evidence="20 21">Pla123a</strain>
    </source>
</reference>
<keyword evidence="10 18" id="KW-0732">Signal</keyword>
<keyword evidence="7 18" id="KW-0285">Flavoprotein</keyword>
<dbReference type="SUPFAM" id="SSF143631">
    <property type="entry name" value="ApbE-like"/>
    <property type="match status" value="1"/>
</dbReference>
<feature type="signal peptide" evidence="18">
    <location>
        <begin position="1"/>
        <end position="25"/>
    </location>
</feature>
<evidence type="ECO:0000256" key="10">
    <source>
        <dbReference type="ARBA" id="ARBA00022729"/>
    </source>
</evidence>
<dbReference type="PANTHER" id="PTHR30040:SF2">
    <property type="entry name" value="FAD:PROTEIN FMN TRANSFERASE"/>
    <property type="match status" value="1"/>
</dbReference>
<evidence type="ECO:0000256" key="18">
    <source>
        <dbReference type="RuleBase" id="RU363002"/>
    </source>
</evidence>
<evidence type="ECO:0000313" key="20">
    <source>
        <dbReference type="EMBL" id="TWT67613.1"/>
    </source>
</evidence>
<evidence type="ECO:0000256" key="2">
    <source>
        <dbReference type="ARBA" id="ARBA00008282"/>
    </source>
</evidence>
<organism evidence="20 21">
    <name type="scientific">Posidoniimonas polymericola</name>
    <dbReference type="NCBI Taxonomy" id="2528002"/>
    <lineage>
        <taxon>Bacteria</taxon>
        <taxon>Pseudomonadati</taxon>
        <taxon>Planctomycetota</taxon>
        <taxon>Planctomycetia</taxon>
        <taxon>Pirellulales</taxon>
        <taxon>Lacipirellulaceae</taxon>
        <taxon>Posidoniimonas</taxon>
    </lineage>
</organism>
<evidence type="ECO:0000256" key="1">
    <source>
        <dbReference type="ARBA" id="ARBA00001946"/>
    </source>
</evidence>
<dbReference type="Gene3D" id="3.10.520.10">
    <property type="entry name" value="ApbE-like domains"/>
    <property type="match status" value="1"/>
</dbReference>
<dbReference type="Pfam" id="PF02424">
    <property type="entry name" value="ApbE"/>
    <property type="match status" value="1"/>
</dbReference>
<keyword evidence="5" id="KW-1003">Cell membrane</keyword>
<dbReference type="EC" id="2.7.1.180" evidence="3 18"/>
<feature type="compositionally biased region" description="Low complexity" evidence="19">
    <location>
        <begin position="38"/>
        <end position="61"/>
    </location>
</feature>
<dbReference type="InterPro" id="IPR003374">
    <property type="entry name" value="ApbE-like_sf"/>
</dbReference>
<comment type="caution">
    <text evidence="20">The sequence shown here is derived from an EMBL/GenBank/DDBJ whole genome shotgun (WGS) entry which is preliminary data.</text>
</comment>
<evidence type="ECO:0000256" key="16">
    <source>
        <dbReference type="ARBA" id="ARBA00048540"/>
    </source>
</evidence>
<keyword evidence="12 18" id="KW-0460">Magnesium</keyword>
<protein>
    <recommendedName>
        <fullName evidence="4 18">FAD:protein FMN transferase</fullName>
        <ecNumber evidence="3 18">2.7.1.180</ecNumber>
    </recommendedName>
</protein>
<dbReference type="FunFam" id="3.10.520.10:FF:000001">
    <property type="entry name" value="FAD:protein FMN transferase"/>
    <property type="match status" value="1"/>
</dbReference>
<keyword evidence="21" id="KW-1185">Reference proteome</keyword>
<evidence type="ECO:0000313" key="21">
    <source>
        <dbReference type="Proteomes" id="UP000318478"/>
    </source>
</evidence>
<dbReference type="RefSeq" id="WP_231956574.1">
    <property type="nucleotide sequence ID" value="NZ_SJPO01000012.1"/>
</dbReference>
<feature type="chain" id="PRO_5022985589" description="FAD:protein FMN transferase" evidence="18">
    <location>
        <begin position="26"/>
        <end position="379"/>
    </location>
</feature>
<dbReference type="PROSITE" id="PS51257">
    <property type="entry name" value="PROKAR_LIPOPROTEIN"/>
    <property type="match status" value="1"/>
</dbReference>
<comment type="similarity">
    <text evidence="2 18">Belongs to the ApbE family.</text>
</comment>
<keyword evidence="8 18" id="KW-0808">Transferase</keyword>
<keyword evidence="15 18" id="KW-0449">Lipoprotein</keyword>
<comment type="subcellular location">
    <subcellularLocation>
        <location evidence="17 18">Cell inner membrane</location>
        <topology evidence="17 18">Lipid-anchor</topology>
        <orientation evidence="17 18">Periplasmic side</orientation>
    </subcellularLocation>
</comment>
<feature type="region of interest" description="Disordered" evidence="19">
    <location>
        <begin position="357"/>
        <end position="379"/>
    </location>
</feature>
<evidence type="ECO:0000256" key="4">
    <source>
        <dbReference type="ARBA" id="ARBA00016337"/>
    </source>
</evidence>
<dbReference type="GO" id="GO:0016740">
    <property type="term" value="F:transferase activity"/>
    <property type="evidence" value="ECO:0007669"/>
    <property type="project" value="UniProtKB-UniRule"/>
</dbReference>
<evidence type="ECO:0000256" key="3">
    <source>
        <dbReference type="ARBA" id="ARBA00011955"/>
    </source>
</evidence>
<keyword evidence="13" id="KW-0472">Membrane</keyword>
<evidence type="ECO:0000256" key="11">
    <source>
        <dbReference type="ARBA" id="ARBA00022827"/>
    </source>
</evidence>
<gene>
    <name evidence="20" type="primary">apbE_2</name>
    <name evidence="20" type="ORF">Pla123a_41690</name>
</gene>